<proteinExistence type="predicted"/>
<feature type="region of interest" description="Disordered" evidence="1">
    <location>
        <begin position="195"/>
        <end position="224"/>
    </location>
</feature>
<evidence type="ECO:0000256" key="1">
    <source>
        <dbReference type="SAM" id="MobiDB-lite"/>
    </source>
</evidence>
<dbReference type="Gene3D" id="3.40.50.300">
    <property type="entry name" value="P-loop containing nucleotide triphosphate hydrolases"/>
    <property type="match status" value="1"/>
</dbReference>
<evidence type="ECO:0000313" key="4">
    <source>
        <dbReference type="EMBL" id="MDR6244426.1"/>
    </source>
</evidence>
<dbReference type="EMBL" id="JAVDQH010000008">
    <property type="protein sequence ID" value="MDR6244426.1"/>
    <property type="molecule type" value="Genomic_DNA"/>
</dbReference>
<feature type="compositionally biased region" description="Polar residues" evidence="1">
    <location>
        <begin position="247"/>
        <end position="261"/>
    </location>
</feature>
<keyword evidence="5" id="KW-1185">Reference proteome</keyword>
<dbReference type="SUPFAM" id="SSF52540">
    <property type="entry name" value="P-loop containing nucleoside triphosphate hydrolases"/>
    <property type="match status" value="1"/>
</dbReference>
<feature type="compositionally biased region" description="Basic and acidic residues" evidence="1">
    <location>
        <begin position="212"/>
        <end position="222"/>
    </location>
</feature>
<dbReference type="RefSeq" id="WP_188773831.1">
    <property type="nucleotide sequence ID" value="NZ_BMMB01000001.1"/>
</dbReference>
<evidence type="ECO:0000313" key="5">
    <source>
        <dbReference type="Proteomes" id="UP001185028"/>
    </source>
</evidence>
<name>A0ABU1IZQ8_9BACL</name>
<dbReference type="Pfam" id="PF07726">
    <property type="entry name" value="AAA_3"/>
    <property type="match status" value="1"/>
</dbReference>
<feature type="domain" description="ATPase AAA-3" evidence="2">
    <location>
        <begin position="40"/>
        <end position="170"/>
    </location>
</feature>
<dbReference type="InterPro" id="IPR027417">
    <property type="entry name" value="P-loop_NTPase"/>
</dbReference>
<feature type="domain" description="ChlI/MoxR AAA lid" evidence="3">
    <location>
        <begin position="292"/>
        <end position="352"/>
    </location>
</feature>
<evidence type="ECO:0000259" key="2">
    <source>
        <dbReference type="Pfam" id="PF07726"/>
    </source>
</evidence>
<dbReference type="InterPro" id="IPR011703">
    <property type="entry name" value="ATPase_AAA-3"/>
</dbReference>
<evidence type="ECO:0000259" key="3">
    <source>
        <dbReference type="Pfam" id="PF17863"/>
    </source>
</evidence>
<dbReference type="EC" id="3.6.3.-" evidence="4"/>
<dbReference type="Proteomes" id="UP001185028">
    <property type="component" value="Unassembled WGS sequence"/>
</dbReference>
<dbReference type="Pfam" id="PF17863">
    <property type="entry name" value="AAA_lid_2"/>
    <property type="match status" value="1"/>
</dbReference>
<dbReference type="PANTHER" id="PTHR42759:SF5">
    <property type="entry name" value="METHANOL DEHYDROGENASE REGULATOR"/>
    <property type="match status" value="1"/>
</dbReference>
<reference evidence="4 5" key="1">
    <citation type="submission" date="2023-07" db="EMBL/GenBank/DDBJ databases">
        <title>Genomic Encyclopedia of Type Strains, Phase IV (KMG-IV): sequencing the most valuable type-strain genomes for metagenomic binning, comparative biology and taxonomic classification.</title>
        <authorList>
            <person name="Goeker M."/>
        </authorList>
    </citation>
    <scope>NUCLEOTIDE SEQUENCE [LARGE SCALE GENOMIC DNA]</scope>
    <source>
        <strain evidence="4 5">DSM 22170</strain>
    </source>
</reference>
<feature type="region of interest" description="Disordered" evidence="1">
    <location>
        <begin position="236"/>
        <end position="261"/>
    </location>
</feature>
<keyword evidence="4" id="KW-0378">Hydrolase</keyword>
<dbReference type="PIRSF" id="PIRSF002849">
    <property type="entry name" value="AAA_ATPase_chaperone_MoxR_prd"/>
    <property type="match status" value="1"/>
</dbReference>
<protein>
    <submittedName>
        <fullName evidence="4">MoxR-like ATPase</fullName>
        <ecNumber evidence="4">3.6.3.-</ecNumber>
    </submittedName>
</protein>
<dbReference type="CDD" id="cd00009">
    <property type="entry name" value="AAA"/>
    <property type="match status" value="1"/>
</dbReference>
<gene>
    <name evidence="4" type="ORF">JOC58_002319</name>
</gene>
<accession>A0ABU1IZQ8</accession>
<sequence>MNINHVQQVAERLEQEIGQRIVGKSREVRMLLTALLASGHVLMEDVPGTGKTLLARTLAQSVQCRFQRIQFTPDLLPSDLTGGYFYNQKESEFIFRPGPLFAHIVLADEINRATPRTQSSLLECMEERQISIDGESHRLEDPFMVIATQNPVDNQGTFPLPEAQMDRFMLKLSLGYPTRDEGVEVLRRTLGGGLERSESDSLVNSTNNSSERNTHADVDQRNDTVQANTVEKVTSSEWTADHFANTDRATSHSTSVSGASVTRQEIMEARRICREVRVHDDLLDYVVRIAEATRLHPDTALGASPRATQALLRAAQAYAAIHGRDYVLPDDVQALAVPVLAHRIVFRSRQRGGSEAGRELLEAVIAAEPVPAEQTIVSGAR</sequence>
<dbReference type="InterPro" id="IPR050764">
    <property type="entry name" value="CbbQ/NirQ/NorQ/GpvN"/>
</dbReference>
<dbReference type="Gene3D" id="1.10.8.80">
    <property type="entry name" value="Magnesium chelatase subunit I, C-Terminal domain"/>
    <property type="match status" value="1"/>
</dbReference>
<organism evidence="4 5">
    <name type="scientific">Paenibacillus hunanensis</name>
    <dbReference type="NCBI Taxonomy" id="539262"/>
    <lineage>
        <taxon>Bacteria</taxon>
        <taxon>Bacillati</taxon>
        <taxon>Bacillota</taxon>
        <taxon>Bacilli</taxon>
        <taxon>Bacillales</taxon>
        <taxon>Paenibacillaceae</taxon>
        <taxon>Paenibacillus</taxon>
    </lineage>
</organism>
<feature type="compositionally biased region" description="Polar residues" evidence="1">
    <location>
        <begin position="200"/>
        <end position="211"/>
    </location>
</feature>
<comment type="caution">
    <text evidence="4">The sequence shown here is derived from an EMBL/GenBank/DDBJ whole genome shotgun (WGS) entry which is preliminary data.</text>
</comment>
<dbReference type="GO" id="GO:0016787">
    <property type="term" value="F:hydrolase activity"/>
    <property type="evidence" value="ECO:0007669"/>
    <property type="project" value="UniProtKB-KW"/>
</dbReference>
<dbReference type="InterPro" id="IPR041628">
    <property type="entry name" value="ChlI/MoxR_AAA_lid"/>
</dbReference>
<dbReference type="PANTHER" id="PTHR42759">
    <property type="entry name" value="MOXR FAMILY PROTEIN"/>
    <property type="match status" value="1"/>
</dbReference>